<evidence type="ECO:0000313" key="2">
    <source>
        <dbReference type="EnsemblPlants" id="PNT68647"/>
    </source>
</evidence>
<dbReference type="OrthoDB" id="10566496at2759"/>
<dbReference type="AlphaFoldDB" id="A0A2K2D2X8"/>
<reference evidence="1 2" key="1">
    <citation type="journal article" date="2010" name="Nature">
        <title>Genome sequencing and analysis of the model grass Brachypodium distachyon.</title>
        <authorList>
            <consortium name="International Brachypodium Initiative"/>
        </authorList>
    </citation>
    <scope>NUCLEOTIDE SEQUENCE [LARGE SCALE GENOMIC DNA]</scope>
    <source>
        <strain evidence="1 2">Bd21</strain>
    </source>
</reference>
<organism evidence="1">
    <name type="scientific">Brachypodium distachyon</name>
    <name type="common">Purple false brome</name>
    <name type="synonym">Trachynia distachya</name>
    <dbReference type="NCBI Taxonomy" id="15368"/>
    <lineage>
        <taxon>Eukaryota</taxon>
        <taxon>Viridiplantae</taxon>
        <taxon>Streptophyta</taxon>
        <taxon>Embryophyta</taxon>
        <taxon>Tracheophyta</taxon>
        <taxon>Spermatophyta</taxon>
        <taxon>Magnoliopsida</taxon>
        <taxon>Liliopsida</taxon>
        <taxon>Poales</taxon>
        <taxon>Poaceae</taxon>
        <taxon>BOP clade</taxon>
        <taxon>Pooideae</taxon>
        <taxon>Stipodae</taxon>
        <taxon>Brachypodieae</taxon>
        <taxon>Brachypodium</taxon>
    </lineage>
</organism>
<evidence type="ECO:0000313" key="3">
    <source>
        <dbReference type="Proteomes" id="UP000008810"/>
    </source>
</evidence>
<dbReference type="ExpressionAtlas" id="A0A2K2D2X8">
    <property type="expression patterns" value="baseline"/>
</dbReference>
<dbReference type="EnsemblPlants" id="PNT68647">
    <property type="protein sequence ID" value="PNT68647"/>
    <property type="gene ID" value="BRADI_3g43684v3"/>
</dbReference>
<reference evidence="2" key="3">
    <citation type="submission" date="2018-08" db="UniProtKB">
        <authorList>
            <consortium name="EnsemblPlants"/>
        </authorList>
    </citation>
    <scope>IDENTIFICATION</scope>
    <source>
        <strain evidence="2">cv. Bd21</strain>
    </source>
</reference>
<dbReference type="Proteomes" id="UP000008810">
    <property type="component" value="Chromosome 3"/>
</dbReference>
<protein>
    <submittedName>
        <fullName evidence="1 2">Uncharacterized protein</fullName>
    </submittedName>
</protein>
<dbReference type="EMBL" id="CM000882">
    <property type="protein sequence ID" value="PNT68647.1"/>
    <property type="molecule type" value="Genomic_DNA"/>
</dbReference>
<evidence type="ECO:0000313" key="1">
    <source>
        <dbReference type="EMBL" id="PNT68647.1"/>
    </source>
</evidence>
<proteinExistence type="predicted"/>
<dbReference type="InParanoid" id="A0A2K2D2X8"/>
<reference evidence="1" key="2">
    <citation type="submission" date="2017-06" db="EMBL/GenBank/DDBJ databases">
        <title>WGS assembly of Brachypodium distachyon.</title>
        <authorList>
            <consortium name="The International Brachypodium Initiative"/>
            <person name="Lucas S."/>
            <person name="Harmon-Smith M."/>
            <person name="Lail K."/>
            <person name="Tice H."/>
            <person name="Grimwood J."/>
            <person name="Bruce D."/>
            <person name="Barry K."/>
            <person name="Shu S."/>
            <person name="Lindquist E."/>
            <person name="Wang M."/>
            <person name="Pitluck S."/>
            <person name="Vogel J.P."/>
            <person name="Garvin D.F."/>
            <person name="Mockler T.C."/>
            <person name="Schmutz J."/>
            <person name="Rokhsar D."/>
            <person name="Bevan M.W."/>
        </authorList>
    </citation>
    <scope>NUCLEOTIDE SEQUENCE</scope>
    <source>
        <strain evidence="1">Bd21</strain>
    </source>
</reference>
<keyword evidence="3" id="KW-1185">Reference proteome</keyword>
<accession>A0A2K2D2X8</accession>
<dbReference type="FunCoup" id="A0A2K2D2X8">
    <property type="interactions" value="151"/>
</dbReference>
<sequence>MFAMACAISDFTFEMMWLIQDLTGFKTWRNREDATRALREQMGQRPADMLNLLYTGLETPAISEAEEHHVSEAGFVDKEHMTRLFEAFFRPRFVIEGEDKEEKRDALIKATGFVHRLWDLRRILDVYFDHSLDVKARSATMEGMMDRLESLVEHRTWRPGGLTL</sequence>
<name>A0A2K2D2X8_BRADI</name>
<dbReference type="Gramene" id="PNT68647">
    <property type="protein sequence ID" value="PNT68647"/>
    <property type="gene ID" value="BRADI_3g43684v3"/>
</dbReference>
<gene>
    <name evidence="1" type="ORF">BRADI_3g43684v3</name>
</gene>